<feature type="region of interest" description="Disordered" evidence="1">
    <location>
        <begin position="249"/>
        <end position="296"/>
    </location>
</feature>
<feature type="compositionally biased region" description="Low complexity" evidence="1">
    <location>
        <begin position="262"/>
        <end position="286"/>
    </location>
</feature>
<organism evidence="2 3">
    <name type="scientific">Orbilia brochopaga</name>
    <dbReference type="NCBI Taxonomy" id="3140254"/>
    <lineage>
        <taxon>Eukaryota</taxon>
        <taxon>Fungi</taxon>
        <taxon>Dikarya</taxon>
        <taxon>Ascomycota</taxon>
        <taxon>Pezizomycotina</taxon>
        <taxon>Orbiliomycetes</taxon>
        <taxon>Orbiliales</taxon>
        <taxon>Orbiliaceae</taxon>
        <taxon>Orbilia</taxon>
    </lineage>
</organism>
<feature type="compositionally biased region" description="Pro residues" evidence="1">
    <location>
        <begin position="90"/>
        <end position="103"/>
    </location>
</feature>
<sequence length="296" mass="32326">MQLRARSKSFLALRPHLAERPPLDDKENSPLSMRRKLKQSITNLASRLSPRDNLAKPLSPTSDIQIPKLSPSPPRNLQQRPVTAAGIKPSHPPVIPVKTPPMTPAEKPATPSQSRSPLTPRPQHASVGNTPSGAAARTVRTRTIVRIHNPDDIRAGGDTHPKIHGGPPHTSIPHSVHRTAAVAGIAESAVSTGTIWPSTPARPASTLTLMIDQLLRRLAAGETINYKLRNPPGYYDPDPECLHFMDDEEEEVRATPTQALMSTPSSTPTETRMRTPRTTPSRSRIPVPVKKNSKRK</sequence>
<gene>
    <name evidence="2" type="ORF">TWF696_006503</name>
</gene>
<evidence type="ECO:0000256" key="1">
    <source>
        <dbReference type="SAM" id="MobiDB-lite"/>
    </source>
</evidence>
<dbReference type="Proteomes" id="UP001375240">
    <property type="component" value="Unassembled WGS sequence"/>
</dbReference>
<accession>A0AAV9UZR3</accession>
<feature type="compositionally biased region" description="Basic and acidic residues" evidence="1">
    <location>
        <begin position="16"/>
        <end position="28"/>
    </location>
</feature>
<comment type="caution">
    <text evidence="2">The sequence shown here is derived from an EMBL/GenBank/DDBJ whole genome shotgun (WGS) entry which is preliminary data.</text>
</comment>
<proteinExistence type="predicted"/>
<name>A0AAV9UZR3_9PEZI</name>
<reference evidence="2 3" key="1">
    <citation type="submission" date="2019-10" db="EMBL/GenBank/DDBJ databases">
        <authorList>
            <person name="Palmer J.M."/>
        </authorList>
    </citation>
    <scope>NUCLEOTIDE SEQUENCE [LARGE SCALE GENOMIC DNA]</scope>
    <source>
        <strain evidence="2 3">TWF696</strain>
    </source>
</reference>
<dbReference type="AlphaFoldDB" id="A0AAV9UZR3"/>
<dbReference type="EMBL" id="JAVHNQ010000004">
    <property type="protein sequence ID" value="KAK6350268.1"/>
    <property type="molecule type" value="Genomic_DNA"/>
</dbReference>
<evidence type="ECO:0000313" key="3">
    <source>
        <dbReference type="Proteomes" id="UP001375240"/>
    </source>
</evidence>
<feature type="region of interest" description="Disordered" evidence="1">
    <location>
        <begin position="1"/>
        <end position="137"/>
    </location>
</feature>
<protein>
    <submittedName>
        <fullName evidence="2">Uncharacterized protein</fullName>
    </submittedName>
</protein>
<keyword evidence="3" id="KW-1185">Reference proteome</keyword>
<evidence type="ECO:0000313" key="2">
    <source>
        <dbReference type="EMBL" id="KAK6350268.1"/>
    </source>
</evidence>